<sequence>MLEDYCRNLLNEVKKVGGSQLEQLMYINYEISHWIERSSKRDCFDEKILHEIEANTKLLDAIFIKDLITYTCVVFNTLRSACQLIETLETESKKVSITIIIIIIINKCHLREEFAGINALNSVSKIRKIEEQLLDIICRLLLSRFENTAYFNIHEDIDTKRLGLFLNSRLDNFFFSPKKLLPCPVFRYLLTLFTARFANIVLRNVMACRFFQLFFNTGLGFRKP</sequence>
<keyword evidence="2" id="KW-1185">Reference proteome</keyword>
<evidence type="ECO:0000313" key="1">
    <source>
        <dbReference type="EMBL" id="ETO10499.1"/>
    </source>
</evidence>
<accession>X6M9E5</accession>
<organism evidence="1 2">
    <name type="scientific">Reticulomyxa filosa</name>
    <dbReference type="NCBI Taxonomy" id="46433"/>
    <lineage>
        <taxon>Eukaryota</taxon>
        <taxon>Sar</taxon>
        <taxon>Rhizaria</taxon>
        <taxon>Retaria</taxon>
        <taxon>Foraminifera</taxon>
        <taxon>Monothalamids</taxon>
        <taxon>Reticulomyxidae</taxon>
        <taxon>Reticulomyxa</taxon>
    </lineage>
</organism>
<gene>
    <name evidence="1" type="ORF">RFI_26874</name>
</gene>
<evidence type="ECO:0000313" key="2">
    <source>
        <dbReference type="Proteomes" id="UP000023152"/>
    </source>
</evidence>
<proteinExistence type="predicted"/>
<dbReference type="EMBL" id="ASPP01023434">
    <property type="protein sequence ID" value="ETO10499.1"/>
    <property type="molecule type" value="Genomic_DNA"/>
</dbReference>
<dbReference type="AlphaFoldDB" id="X6M9E5"/>
<comment type="caution">
    <text evidence="1">The sequence shown here is derived from an EMBL/GenBank/DDBJ whole genome shotgun (WGS) entry which is preliminary data.</text>
</comment>
<dbReference type="Proteomes" id="UP000023152">
    <property type="component" value="Unassembled WGS sequence"/>
</dbReference>
<name>X6M9E5_RETFI</name>
<protein>
    <submittedName>
        <fullName evidence="1">Uncharacterized protein</fullName>
    </submittedName>
</protein>
<reference evidence="1 2" key="1">
    <citation type="journal article" date="2013" name="Curr. Biol.">
        <title>The Genome of the Foraminiferan Reticulomyxa filosa.</title>
        <authorList>
            <person name="Glockner G."/>
            <person name="Hulsmann N."/>
            <person name="Schleicher M."/>
            <person name="Noegel A.A."/>
            <person name="Eichinger L."/>
            <person name="Gallinger C."/>
            <person name="Pawlowski J."/>
            <person name="Sierra R."/>
            <person name="Euteneuer U."/>
            <person name="Pillet L."/>
            <person name="Moustafa A."/>
            <person name="Platzer M."/>
            <person name="Groth M."/>
            <person name="Szafranski K."/>
            <person name="Schliwa M."/>
        </authorList>
    </citation>
    <scope>NUCLEOTIDE SEQUENCE [LARGE SCALE GENOMIC DNA]</scope>
</reference>